<evidence type="ECO:0000259" key="3">
    <source>
        <dbReference type="PROSITE" id="PS50837"/>
    </source>
</evidence>
<keyword evidence="1" id="KW-1133">Transmembrane helix</keyword>
<keyword evidence="5" id="KW-1185">Reference proteome</keyword>
<evidence type="ECO:0008006" key="6">
    <source>
        <dbReference type="Google" id="ProtNLM"/>
    </source>
</evidence>
<dbReference type="InterPro" id="IPR000157">
    <property type="entry name" value="TIR_dom"/>
</dbReference>
<protein>
    <recommendedName>
        <fullName evidence="6">TIR domain-containing protein</fullName>
    </recommendedName>
</protein>
<dbReference type="SUPFAM" id="SSF52540">
    <property type="entry name" value="P-loop containing nucleoside triphosphate hydrolases"/>
    <property type="match status" value="1"/>
</dbReference>
<dbReference type="Pfam" id="PF05729">
    <property type="entry name" value="NACHT"/>
    <property type="match status" value="1"/>
</dbReference>
<dbReference type="EMBL" id="BNJF01000004">
    <property type="protein sequence ID" value="GHO48638.1"/>
    <property type="molecule type" value="Genomic_DNA"/>
</dbReference>
<dbReference type="AlphaFoldDB" id="A0A8J3I7P5"/>
<evidence type="ECO:0000259" key="2">
    <source>
        <dbReference type="PROSITE" id="PS50104"/>
    </source>
</evidence>
<evidence type="ECO:0000313" key="5">
    <source>
        <dbReference type="Proteomes" id="UP000612362"/>
    </source>
</evidence>
<feature type="transmembrane region" description="Helical" evidence="1">
    <location>
        <begin position="649"/>
        <end position="671"/>
    </location>
</feature>
<accession>A0A8J3I7P5</accession>
<dbReference type="Gene3D" id="3.40.50.10140">
    <property type="entry name" value="Toll/interleukin-1 receptor homology (TIR) domain"/>
    <property type="match status" value="1"/>
</dbReference>
<feature type="transmembrane region" description="Helical" evidence="1">
    <location>
        <begin position="606"/>
        <end position="628"/>
    </location>
</feature>
<dbReference type="Pfam" id="PF13676">
    <property type="entry name" value="TIR_2"/>
    <property type="match status" value="1"/>
</dbReference>
<dbReference type="PROSITE" id="PS50104">
    <property type="entry name" value="TIR"/>
    <property type="match status" value="1"/>
</dbReference>
<dbReference type="SMART" id="SM00255">
    <property type="entry name" value="TIR"/>
    <property type="match status" value="1"/>
</dbReference>
<feature type="transmembrane region" description="Helical" evidence="1">
    <location>
        <begin position="509"/>
        <end position="527"/>
    </location>
</feature>
<dbReference type="Proteomes" id="UP000612362">
    <property type="component" value="Unassembled WGS sequence"/>
</dbReference>
<comment type="caution">
    <text evidence="4">The sequence shown here is derived from an EMBL/GenBank/DDBJ whole genome shotgun (WGS) entry which is preliminary data.</text>
</comment>
<dbReference type="InterPro" id="IPR027417">
    <property type="entry name" value="P-loop_NTPase"/>
</dbReference>
<feature type="domain" description="TIR" evidence="2">
    <location>
        <begin position="8"/>
        <end position="150"/>
    </location>
</feature>
<dbReference type="RefSeq" id="WP_220197823.1">
    <property type="nucleotide sequence ID" value="NZ_BNJF01000004.1"/>
</dbReference>
<keyword evidence="1" id="KW-0472">Membrane</keyword>
<evidence type="ECO:0000313" key="4">
    <source>
        <dbReference type="EMBL" id="GHO48638.1"/>
    </source>
</evidence>
<dbReference type="GO" id="GO:0007165">
    <property type="term" value="P:signal transduction"/>
    <property type="evidence" value="ECO:0007669"/>
    <property type="project" value="InterPro"/>
</dbReference>
<dbReference type="InterPro" id="IPR007111">
    <property type="entry name" value="NACHT_NTPase"/>
</dbReference>
<dbReference type="SUPFAM" id="SSF52200">
    <property type="entry name" value="Toll/Interleukin receptor TIR domain"/>
    <property type="match status" value="1"/>
</dbReference>
<dbReference type="InterPro" id="IPR035897">
    <property type="entry name" value="Toll_tir_struct_dom_sf"/>
</dbReference>
<dbReference type="PROSITE" id="PS50837">
    <property type="entry name" value="NACHT"/>
    <property type="match status" value="1"/>
</dbReference>
<sequence length="743" mass="83594">MLNRTQPEPVQLFYSYAHEDEALRTMLEKHLSLLHRQGLLAPWHDRKIQAGAEWKQEIDEHLNAATIILLLLSSDFLASDYCYEHEMQRAMERHERGEARVIPIILRPCSWQSAPFGSLQALPRNGQAITTWRNRDAAFLEVEQSLRALIEYHPSPTPVSRSTAKSRENMALRLQSMYHELLADSLQEAAWIELGLSMQPNAVQNATNLWLRQVTRPAHPLPPGTSISKVYQEANQELLLLGKPGTGKSTLLYQLGHDLLKEAIKHPRHPLPVLFPLSSWAQKRLPLQEWIVEQLASPLYEVPRKLSQQWVQDEQILPLLDGLDEMEETARPACIAAINTYRREHPLRPLVVCSRSNEYRTASKPERLRLQSAVEVQPLSPAQLEATLNQADKPFAPLRAALKANPALRELARTPLWLAVLLLMFRNASSVETLPQRRSDQGRNLFEQYVQRMVERKGDRRRYPLKPTVHWLSFLARQMRQQNQTIFSVELLQPDWLPKQYQSMYHQSLSIFVAVLIGLNITLLVTFRLGLRIGLLGGMLAITIVRLAFREVIGKERRIALAEHITWSWIRAGKGFFVGLGAEPLLLSFVGLLVRQDSGPVKDLSIGWFIVGIAYLVAGLLGLLLGGLAPSQSLERHTFSPGEGIRRSLWNGLFIGLLAGSLTGLTAGLVAGPIPGLLIGLAALLVSGLFRGLLATIQHTLLRFWLRRAGCFPFQVGAFLEDARARHLLQRVGGAIASPIDSC</sequence>
<keyword evidence="1" id="KW-0812">Transmembrane</keyword>
<dbReference type="Gene3D" id="3.40.50.300">
    <property type="entry name" value="P-loop containing nucleotide triphosphate hydrolases"/>
    <property type="match status" value="1"/>
</dbReference>
<reference evidence="4" key="1">
    <citation type="submission" date="2020-10" db="EMBL/GenBank/DDBJ databases">
        <title>Taxonomic study of unclassified bacteria belonging to the class Ktedonobacteria.</title>
        <authorList>
            <person name="Yabe S."/>
            <person name="Wang C.M."/>
            <person name="Zheng Y."/>
            <person name="Sakai Y."/>
            <person name="Cavaletti L."/>
            <person name="Monciardini P."/>
            <person name="Donadio S."/>
        </authorList>
    </citation>
    <scope>NUCLEOTIDE SEQUENCE</scope>
    <source>
        <strain evidence="4">SOSP1-1</strain>
    </source>
</reference>
<evidence type="ECO:0000256" key="1">
    <source>
        <dbReference type="SAM" id="Phobius"/>
    </source>
</evidence>
<feature type="transmembrane region" description="Helical" evidence="1">
    <location>
        <begin position="677"/>
        <end position="697"/>
    </location>
</feature>
<organism evidence="4 5">
    <name type="scientific">Ktedonospora formicarum</name>
    <dbReference type="NCBI Taxonomy" id="2778364"/>
    <lineage>
        <taxon>Bacteria</taxon>
        <taxon>Bacillati</taxon>
        <taxon>Chloroflexota</taxon>
        <taxon>Ktedonobacteria</taxon>
        <taxon>Ktedonobacterales</taxon>
        <taxon>Ktedonobacteraceae</taxon>
        <taxon>Ktedonospora</taxon>
    </lineage>
</organism>
<feature type="transmembrane region" description="Helical" evidence="1">
    <location>
        <begin position="575"/>
        <end position="594"/>
    </location>
</feature>
<name>A0A8J3I7P5_9CHLR</name>
<proteinExistence type="predicted"/>
<feature type="domain" description="NACHT" evidence="3">
    <location>
        <begin position="236"/>
        <end position="326"/>
    </location>
</feature>
<gene>
    <name evidence="4" type="ORF">KSX_68010</name>
</gene>